<dbReference type="PROSITE" id="PS51383">
    <property type="entry name" value="YJEF_C_3"/>
    <property type="match status" value="1"/>
</dbReference>
<feature type="binding site" evidence="18">
    <location>
        <begin position="131"/>
        <end position="137"/>
    </location>
    <ligand>
        <name>(6S)-NADPHX</name>
        <dbReference type="ChEBI" id="CHEBI:64076"/>
    </ligand>
</feature>
<comment type="catalytic activity">
    <reaction evidence="16 17 19">
        <text>(6S)-NADPHX + ADP = AMP + phosphate + NADPH + H(+)</text>
        <dbReference type="Rhea" id="RHEA:32235"/>
        <dbReference type="ChEBI" id="CHEBI:15378"/>
        <dbReference type="ChEBI" id="CHEBI:43474"/>
        <dbReference type="ChEBI" id="CHEBI:57783"/>
        <dbReference type="ChEBI" id="CHEBI:64076"/>
        <dbReference type="ChEBI" id="CHEBI:456215"/>
        <dbReference type="ChEBI" id="CHEBI:456216"/>
        <dbReference type="EC" id="4.2.1.136"/>
    </reaction>
</comment>
<feature type="domain" description="YjeF N-terminal" evidence="21">
    <location>
        <begin position="6"/>
        <end position="232"/>
    </location>
</feature>
<comment type="caution">
    <text evidence="18">Lacks conserved residue(s) required for the propagation of feature annotation.</text>
</comment>
<dbReference type="AlphaFoldDB" id="A0A7T3F7G7"/>
<comment type="cofactor">
    <cofactor evidence="17">
        <name>Mg(2+)</name>
        <dbReference type="ChEBI" id="CHEBI:18420"/>
    </cofactor>
</comment>
<accession>A0A7T3F7G7</accession>
<dbReference type="InterPro" id="IPR036652">
    <property type="entry name" value="YjeF_N_dom_sf"/>
</dbReference>
<evidence type="ECO:0000313" key="22">
    <source>
        <dbReference type="EMBL" id="QPT53847.1"/>
    </source>
</evidence>
<organism evidence="22 23">
    <name type="scientific">Rothia kristinae</name>
    <dbReference type="NCBI Taxonomy" id="37923"/>
    <lineage>
        <taxon>Bacteria</taxon>
        <taxon>Bacillati</taxon>
        <taxon>Actinomycetota</taxon>
        <taxon>Actinomycetes</taxon>
        <taxon>Micrococcales</taxon>
        <taxon>Micrococcaceae</taxon>
        <taxon>Rothia</taxon>
    </lineage>
</organism>
<keyword evidence="8 17" id="KW-0521">NADP</keyword>
<keyword evidence="11 18" id="KW-0413">Isomerase</keyword>
<dbReference type="InterPro" id="IPR017953">
    <property type="entry name" value="Carbohydrate_kinase_pred_CS"/>
</dbReference>
<feature type="binding site" evidence="17">
    <location>
        <position position="328"/>
    </location>
    <ligand>
        <name>(6S)-NADPHX</name>
        <dbReference type="ChEBI" id="CHEBI:64076"/>
    </ligand>
</feature>
<evidence type="ECO:0000256" key="9">
    <source>
        <dbReference type="ARBA" id="ARBA00022958"/>
    </source>
</evidence>
<comment type="similarity">
    <text evidence="18">Belongs to the NnrE/AIBP family.</text>
</comment>
<dbReference type="GO" id="GO:0046872">
    <property type="term" value="F:metal ion binding"/>
    <property type="evidence" value="ECO:0007669"/>
    <property type="project" value="UniProtKB-UniRule"/>
</dbReference>
<feature type="binding site" evidence="17">
    <location>
        <begin position="445"/>
        <end position="449"/>
    </location>
    <ligand>
        <name>AMP</name>
        <dbReference type="ChEBI" id="CHEBI:456215"/>
    </ligand>
</feature>
<dbReference type="HAMAP" id="MF_01965">
    <property type="entry name" value="NADHX_dehydratase"/>
    <property type="match status" value="1"/>
</dbReference>
<feature type="domain" description="YjeF C-terminal" evidence="20">
    <location>
        <begin position="239"/>
        <end position="542"/>
    </location>
</feature>
<dbReference type="CDD" id="cd01171">
    <property type="entry name" value="YXKO-related"/>
    <property type="match status" value="1"/>
</dbReference>
<keyword evidence="12 17" id="KW-0456">Lyase</keyword>
<evidence type="ECO:0000313" key="23">
    <source>
        <dbReference type="Proteomes" id="UP000594975"/>
    </source>
</evidence>
<dbReference type="GO" id="GO:0005524">
    <property type="term" value="F:ATP binding"/>
    <property type="evidence" value="ECO:0007669"/>
    <property type="project" value="UniProtKB-UniRule"/>
</dbReference>
<evidence type="ECO:0000256" key="14">
    <source>
        <dbReference type="ARBA" id="ARBA00025153"/>
    </source>
</evidence>
<dbReference type="GO" id="GO:0052855">
    <property type="term" value="F:ADP-dependent NAD(P)H-hydrate dehydratase activity"/>
    <property type="evidence" value="ECO:0007669"/>
    <property type="project" value="UniProtKB-UniRule"/>
</dbReference>
<proteinExistence type="inferred from homology"/>
<evidence type="ECO:0000256" key="4">
    <source>
        <dbReference type="ARBA" id="ARBA00009524"/>
    </source>
</evidence>
<evidence type="ECO:0000256" key="1">
    <source>
        <dbReference type="ARBA" id="ARBA00000013"/>
    </source>
</evidence>
<comment type="similarity">
    <text evidence="3 19">In the N-terminal section; belongs to the NnrE/AIBP family.</text>
</comment>
<dbReference type="EC" id="4.2.1.136" evidence="19"/>
<comment type="function">
    <text evidence="17">Catalyzes the dehydration of the S-form of NAD(P)HX at the expense of ADP, which is converted to AMP. Together with NAD(P)HX epimerase, which catalyzes the epimerization of the S- and R-forms, the enzyme allows the repair of both epimers of NAD(P)HX, a damaged form of NAD(P)H that is a result of enzymatic or heat-dependent hydration.</text>
</comment>
<dbReference type="InterPro" id="IPR000631">
    <property type="entry name" value="CARKD"/>
</dbReference>
<dbReference type="Gene3D" id="3.40.50.10260">
    <property type="entry name" value="YjeF N-terminal domain"/>
    <property type="match status" value="1"/>
</dbReference>
<feature type="binding site" evidence="17">
    <location>
        <position position="377"/>
    </location>
    <ligand>
        <name>(6S)-NADPHX</name>
        <dbReference type="ChEBI" id="CHEBI:64076"/>
    </ligand>
</feature>
<dbReference type="GO" id="GO:0046496">
    <property type="term" value="P:nicotinamide nucleotide metabolic process"/>
    <property type="evidence" value="ECO:0007669"/>
    <property type="project" value="UniProtKB-UniRule"/>
</dbReference>
<gene>
    <name evidence="18" type="primary">nnrE</name>
    <name evidence="17" type="synonym">nnrD</name>
    <name evidence="22" type="ORF">I6G21_01135</name>
</gene>
<keyword evidence="6 17" id="KW-0547">Nucleotide-binding</keyword>
<keyword evidence="13" id="KW-0511">Multifunctional enzyme</keyword>
<feature type="binding site" evidence="18">
    <location>
        <position position="62"/>
    </location>
    <ligand>
        <name>K(+)</name>
        <dbReference type="ChEBI" id="CHEBI:29103"/>
    </ligand>
</feature>
<dbReference type="EC" id="5.1.99.6" evidence="19"/>
<dbReference type="Proteomes" id="UP000594975">
    <property type="component" value="Chromosome"/>
</dbReference>
<dbReference type="EMBL" id="CP065738">
    <property type="protein sequence ID" value="QPT53847.1"/>
    <property type="molecule type" value="Genomic_DNA"/>
</dbReference>
<evidence type="ECO:0000256" key="16">
    <source>
        <dbReference type="ARBA" id="ARBA00049209"/>
    </source>
</evidence>
<dbReference type="PANTHER" id="PTHR12592:SF0">
    <property type="entry name" value="ATP-DEPENDENT (S)-NAD(P)H-HYDRATE DEHYDRATASE"/>
    <property type="match status" value="1"/>
</dbReference>
<feature type="binding site" evidence="17">
    <location>
        <position position="474"/>
    </location>
    <ligand>
        <name>AMP</name>
        <dbReference type="ChEBI" id="CHEBI:456215"/>
    </ligand>
</feature>
<sequence>MVLNAYTAAQITATEKPHLAAGAPLMARAAHALAAEAARMLAHRTSGAYGADVVVLAGSGNNGGDALHAGALLRARGARVTAVLTGSEAHEEGLAALRGAGGFVLTLSEAGAQEGARAAAGADLIIDGMLGTGGRGGLREASAELVRRIQESAGDRSTRDRSTGHRTRPLVLACDVPSGLDATTGAVAGPVLAADATVTFIGIKTGLLATPIPSLVGRIRCADLGIGADLPAPALREAEDADFPRYWSVPGEGDQKYSRGVLGTVVGSDQYPGAGLMCVHAAVRAGAGMVRFVGGDALASALAVSTPEAVRSEHVGAHRVQAWAVGSGATDRAQQAQVDQALDAGVPVLADAAAIEMLAHRAADGDPAPAHVLLTPHAGELAQALEWVARLAPERGRRLVRAAREAGLAEGEDVQTSPNRAQIEAAPFVWVRAAREVLGGTLLLKGTTTLVAAPDGAVWAHRGNSPWLSTAGSGDTLSGILGAGLAAHRARVETGRADGADGEWAAVAAAGLLVQRGISTAAPGPVPPTVAAERIPGVLGRLAAGQ</sequence>
<comment type="similarity">
    <text evidence="4 19">In the C-terminal section; belongs to the NnrD/CARKD family.</text>
</comment>
<name>A0A7T3F7G7_9MICC</name>
<keyword evidence="5 18" id="KW-0479">Metal-binding</keyword>
<dbReference type="GeneID" id="61261955"/>
<feature type="binding site" evidence="17">
    <location>
        <position position="274"/>
    </location>
    <ligand>
        <name>(6S)-NADPHX</name>
        <dbReference type="ChEBI" id="CHEBI:64076"/>
    </ligand>
</feature>
<dbReference type="SUPFAM" id="SSF53613">
    <property type="entry name" value="Ribokinase-like"/>
    <property type="match status" value="1"/>
</dbReference>
<evidence type="ECO:0000256" key="19">
    <source>
        <dbReference type="PIRNR" id="PIRNR017184"/>
    </source>
</evidence>
<evidence type="ECO:0000256" key="15">
    <source>
        <dbReference type="ARBA" id="ARBA00048238"/>
    </source>
</evidence>
<comment type="function">
    <text evidence="18">Catalyzes the epimerization of the S- and R-forms of NAD(P)HX, a damaged form of NAD(P)H that is a result of enzymatic or heat-dependent hydration. This is a prerequisite for the S-specific NAD(P)H-hydrate dehydratase to allow the repair of both epimers of NAD(P)HX.</text>
</comment>
<reference evidence="22 23" key="1">
    <citation type="submission" date="2020-12" db="EMBL/GenBank/DDBJ databases">
        <title>FDA dAtabase for Regulatory Grade micrObial Sequences (FDA-ARGOS): Supporting development and validation of Infectious Disease Dx tests.</title>
        <authorList>
            <person name="Sproer C."/>
            <person name="Gronow S."/>
            <person name="Severitt S."/>
            <person name="Schroder I."/>
            <person name="Tallon L."/>
            <person name="Sadzewicz L."/>
            <person name="Zhao X."/>
            <person name="Boylan J."/>
            <person name="Ott S."/>
            <person name="Bowen H."/>
            <person name="Vavikolanu K."/>
            <person name="Mehta A."/>
            <person name="Aluvathingal J."/>
            <person name="Nadendla S."/>
            <person name="Lowell S."/>
            <person name="Myers T."/>
            <person name="Yan Y."/>
            <person name="Sichtig H."/>
        </authorList>
    </citation>
    <scope>NUCLEOTIDE SEQUENCE [LARGE SCALE GENOMIC DNA]</scope>
    <source>
        <strain evidence="22 23">FDAARGOS_864</strain>
    </source>
</reference>
<dbReference type="PROSITE" id="PS51385">
    <property type="entry name" value="YJEF_N"/>
    <property type="match status" value="1"/>
</dbReference>
<feature type="binding site" evidence="17">
    <location>
        <position position="475"/>
    </location>
    <ligand>
        <name>(6S)-NADPHX</name>
        <dbReference type="ChEBI" id="CHEBI:64076"/>
    </ligand>
</feature>
<evidence type="ECO:0000256" key="10">
    <source>
        <dbReference type="ARBA" id="ARBA00023027"/>
    </source>
</evidence>
<evidence type="ECO:0000256" key="3">
    <source>
        <dbReference type="ARBA" id="ARBA00006001"/>
    </source>
</evidence>
<dbReference type="GO" id="GO:0110051">
    <property type="term" value="P:metabolite repair"/>
    <property type="evidence" value="ECO:0007669"/>
    <property type="project" value="TreeGrafter"/>
</dbReference>
<evidence type="ECO:0000256" key="8">
    <source>
        <dbReference type="ARBA" id="ARBA00022857"/>
    </source>
</evidence>
<comment type="catalytic activity">
    <reaction evidence="1 18 19">
        <text>(6R)-NADHX = (6S)-NADHX</text>
        <dbReference type="Rhea" id="RHEA:32215"/>
        <dbReference type="ChEBI" id="CHEBI:64074"/>
        <dbReference type="ChEBI" id="CHEBI:64075"/>
        <dbReference type="EC" id="5.1.99.6"/>
    </reaction>
</comment>
<dbReference type="InterPro" id="IPR004443">
    <property type="entry name" value="YjeF_N_dom"/>
</dbReference>
<dbReference type="SUPFAM" id="SSF64153">
    <property type="entry name" value="YjeF N-terminal domain-like"/>
    <property type="match status" value="1"/>
</dbReference>
<comment type="catalytic activity">
    <reaction evidence="15 17 19">
        <text>(6S)-NADHX + ADP = AMP + phosphate + NADH + H(+)</text>
        <dbReference type="Rhea" id="RHEA:32223"/>
        <dbReference type="ChEBI" id="CHEBI:15378"/>
        <dbReference type="ChEBI" id="CHEBI:43474"/>
        <dbReference type="ChEBI" id="CHEBI:57945"/>
        <dbReference type="ChEBI" id="CHEBI:64074"/>
        <dbReference type="ChEBI" id="CHEBI:456215"/>
        <dbReference type="ChEBI" id="CHEBI:456216"/>
        <dbReference type="EC" id="4.2.1.136"/>
    </reaction>
</comment>
<evidence type="ECO:0000256" key="2">
    <source>
        <dbReference type="ARBA" id="ARBA00000909"/>
    </source>
</evidence>
<dbReference type="PANTHER" id="PTHR12592">
    <property type="entry name" value="ATP-DEPENDENT (S)-NAD(P)H-HYDRATE DEHYDRATASE FAMILY MEMBER"/>
    <property type="match status" value="1"/>
</dbReference>
<evidence type="ECO:0000256" key="17">
    <source>
        <dbReference type="HAMAP-Rule" id="MF_01965"/>
    </source>
</evidence>
<dbReference type="InterPro" id="IPR029056">
    <property type="entry name" value="Ribokinase-like"/>
</dbReference>
<feature type="binding site" evidence="18">
    <location>
        <position position="175"/>
    </location>
    <ligand>
        <name>(6S)-NADPHX</name>
        <dbReference type="ChEBI" id="CHEBI:64076"/>
    </ligand>
</feature>
<feature type="binding site" evidence="18">
    <location>
        <begin position="61"/>
        <end position="65"/>
    </location>
    <ligand>
        <name>(6S)-NADPHX</name>
        <dbReference type="ChEBI" id="CHEBI:64076"/>
    </ligand>
</feature>
<protein>
    <recommendedName>
        <fullName evidence="19">Bifunctional NAD(P)H-hydrate repair enzyme</fullName>
    </recommendedName>
    <alternativeName>
        <fullName evidence="19">Nicotinamide nucleotide repair protein</fullName>
    </alternativeName>
    <domain>
        <recommendedName>
            <fullName evidence="19">ADP-dependent (S)-NAD(P)H-hydrate dehydratase</fullName>
            <ecNumber evidence="19">4.2.1.136</ecNumber>
        </recommendedName>
        <alternativeName>
            <fullName evidence="19">ADP-dependent NAD(P)HX dehydratase</fullName>
        </alternativeName>
    </domain>
    <domain>
        <recommendedName>
            <fullName evidence="19">NAD(P)H-hydrate epimerase</fullName>
            <ecNumber evidence="19">5.1.99.6</ecNumber>
        </recommendedName>
    </domain>
</protein>
<comment type="function">
    <text evidence="14 19">Bifunctional enzyme that catalyzes the epimerization of the S- and R-forms of NAD(P)HX and the dehydration of the S-form of NAD(P)HX at the expense of ADP, which is converted to AMP. This allows the repair of both epimers of NAD(P)HX, a damaged form of NAD(P)H that is a result of enzymatic or heat-dependent hydration.</text>
</comment>
<evidence type="ECO:0000256" key="11">
    <source>
        <dbReference type="ARBA" id="ARBA00023235"/>
    </source>
</evidence>
<keyword evidence="9 18" id="KW-0630">Potassium</keyword>
<dbReference type="InterPro" id="IPR030677">
    <property type="entry name" value="Nnr"/>
</dbReference>
<dbReference type="Pfam" id="PF01256">
    <property type="entry name" value="Carb_kinase"/>
    <property type="match status" value="1"/>
</dbReference>
<evidence type="ECO:0000256" key="18">
    <source>
        <dbReference type="HAMAP-Rule" id="MF_01966"/>
    </source>
</evidence>
<feature type="binding site" evidence="18">
    <location>
        <position position="178"/>
    </location>
    <ligand>
        <name>K(+)</name>
        <dbReference type="ChEBI" id="CHEBI:29103"/>
    </ligand>
</feature>
<evidence type="ECO:0000259" key="21">
    <source>
        <dbReference type="PROSITE" id="PS51385"/>
    </source>
</evidence>
<keyword evidence="7 17" id="KW-0067">ATP-binding</keyword>
<evidence type="ECO:0000256" key="6">
    <source>
        <dbReference type="ARBA" id="ARBA00022741"/>
    </source>
</evidence>
<comment type="similarity">
    <text evidence="17">Belongs to the NnrD/CARKD family.</text>
</comment>
<comment type="catalytic activity">
    <reaction evidence="2 18 19">
        <text>(6R)-NADPHX = (6S)-NADPHX</text>
        <dbReference type="Rhea" id="RHEA:32227"/>
        <dbReference type="ChEBI" id="CHEBI:64076"/>
        <dbReference type="ChEBI" id="CHEBI:64077"/>
        <dbReference type="EC" id="5.1.99.6"/>
    </reaction>
</comment>
<dbReference type="KEGG" id="rkr:I6G21_01135"/>
<evidence type="ECO:0000256" key="7">
    <source>
        <dbReference type="ARBA" id="ARBA00022840"/>
    </source>
</evidence>
<evidence type="ECO:0000256" key="12">
    <source>
        <dbReference type="ARBA" id="ARBA00023239"/>
    </source>
</evidence>
<dbReference type="RefSeq" id="WP_129357363.1">
    <property type="nucleotide sequence ID" value="NZ_CP065738.1"/>
</dbReference>
<dbReference type="Pfam" id="PF03853">
    <property type="entry name" value="YjeF_N"/>
    <property type="match status" value="1"/>
</dbReference>
<feature type="binding site" evidence="18">
    <location>
        <position position="127"/>
    </location>
    <ligand>
        <name>K(+)</name>
        <dbReference type="ChEBI" id="CHEBI:29103"/>
    </ligand>
</feature>
<dbReference type="PROSITE" id="PS01050">
    <property type="entry name" value="YJEF_C_2"/>
    <property type="match status" value="1"/>
</dbReference>
<evidence type="ECO:0000256" key="5">
    <source>
        <dbReference type="ARBA" id="ARBA00022723"/>
    </source>
</evidence>
<comment type="subunit">
    <text evidence="17">Homotetramer.</text>
</comment>
<keyword evidence="10 17" id="KW-0520">NAD</keyword>
<dbReference type="Gene3D" id="3.40.1190.20">
    <property type="match status" value="1"/>
</dbReference>
<evidence type="ECO:0000259" key="20">
    <source>
        <dbReference type="PROSITE" id="PS51383"/>
    </source>
</evidence>
<dbReference type="HAMAP" id="MF_01966">
    <property type="entry name" value="NADHX_epimerase"/>
    <property type="match status" value="1"/>
</dbReference>
<dbReference type="GO" id="GO:0052856">
    <property type="term" value="F:NAD(P)HX epimerase activity"/>
    <property type="evidence" value="ECO:0007669"/>
    <property type="project" value="UniProtKB-UniRule"/>
</dbReference>
<comment type="cofactor">
    <cofactor evidence="18 19">
        <name>K(+)</name>
        <dbReference type="ChEBI" id="CHEBI:29103"/>
    </cofactor>
    <text evidence="18 19">Binds 1 potassium ion per subunit.</text>
</comment>
<evidence type="ECO:0000256" key="13">
    <source>
        <dbReference type="ARBA" id="ARBA00023268"/>
    </source>
</evidence>
<dbReference type="PIRSF" id="PIRSF017184">
    <property type="entry name" value="Nnr"/>
    <property type="match status" value="1"/>
</dbReference>